<proteinExistence type="predicted"/>
<dbReference type="RefSeq" id="WP_345973001.1">
    <property type="nucleotide sequence ID" value="NZ_CP147920.1"/>
</dbReference>
<gene>
    <name evidence="1" type="ORF">WCY31_02530</name>
</gene>
<organism evidence="1 2">
    <name type="scientific">Sulfurimonas diazotrophicus</name>
    <dbReference type="NCBI Taxonomy" id="3131939"/>
    <lineage>
        <taxon>Bacteria</taxon>
        <taxon>Pseudomonadati</taxon>
        <taxon>Campylobacterota</taxon>
        <taxon>Epsilonproteobacteria</taxon>
        <taxon>Campylobacterales</taxon>
        <taxon>Sulfurimonadaceae</taxon>
        <taxon>Sulfurimonas</taxon>
    </lineage>
</organism>
<name>A0ABZ3HD63_9BACT</name>
<evidence type="ECO:0000313" key="1">
    <source>
        <dbReference type="EMBL" id="XAU15584.1"/>
    </source>
</evidence>
<evidence type="ECO:0000313" key="2">
    <source>
        <dbReference type="Proteomes" id="UP001447842"/>
    </source>
</evidence>
<protein>
    <submittedName>
        <fullName evidence="1">Uncharacterized protein</fullName>
    </submittedName>
</protein>
<dbReference type="Proteomes" id="UP001447842">
    <property type="component" value="Chromosome"/>
</dbReference>
<dbReference type="EMBL" id="CP147920">
    <property type="protein sequence ID" value="XAU15584.1"/>
    <property type="molecule type" value="Genomic_DNA"/>
</dbReference>
<sequence length="172" mass="19004">MGGLQRFGLVLIAAALLSGCGYKPTSRAVKPVLQESVSTKIVISMQDPDNTVYIKDALDEAVVNRFRTRLTDEAHASTHLTISLRKVVFNPVQYDTNGYIVAYRAIVTLDIDRERGEETRRYNARGSYLFTIEPNAIISDLVRFEAIKYGSEKALDSFVAQVAGEGASAEVR</sequence>
<keyword evidence="2" id="KW-1185">Reference proteome</keyword>
<dbReference type="PROSITE" id="PS51257">
    <property type="entry name" value="PROKAR_LIPOPROTEIN"/>
    <property type="match status" value="1"/>
</dbReference>
<reference evidence="1 2" key="1">
    <citation type="submission" date="2024-03" db="EMBL/GenBank/DDBJ databases">
        <title>Sulfurimonas sp. HSL3-1.</title>
        <authorList>
            <person name="Wang S."/>
        </authorList>
    </citation>
    <scope>NUCLEOTIDE SEQUENCE [LARGE SCALE GENOMIC DNA]</scope>
    <source>
        <strain evidence="1 2">HSL3-1</strain>
    </source>
</reference>
<accession>A0ABZ3HD63</accession>